<dbReference type="PANTHER" id="PTHR11760:SF19">
    <property type="entry name" value="SMALL RIBOSOMAL SUBUNIT PROTEIN US3C"/>
    <property type="match status" value="1"/>
</dbReference>
<reference evidence="8" key="1">
    <citation type="journal article" date="2005" name="Environ. Microbiol.">
        <title>Genetic and functional properties of uncultivated thermophilic crenarchaeotes from a subsurface gold mine as revealed by analysis of genome fragments.</title>
        <authorList>
            <person name="Nunoura T."/>
            <person name="Hirayama H."/>
            <person name="Takami H."/>
            <person name="Oida H."/>
            <person name="Nishi S."/>
            <person name="Shimamura S."/>
            <person name="Suzuki Y."/>
            <person name="Inagaki F."/>
            <person name="Takai K."/>
            <person name="Nealson K.H."/>
            <person name="Horikoshi K."/>
        </authorList>
    </citation>
    <scope>NUCLEOTIDE SEQUENCE</scope>
</reference>
<keyword evidence="4 8" id="KW-0689">Ribosomal protein</keyword>
<dbReference type="SUPFAM" id="SSF54814">
    <property type="entry name" value="Prokaryotic type KH domain (KH-domain type II)"/>
    <property type="match status" value="1"/>
</dbReference>
<dbReference type="PANTHER" id="PTHR11760">
    <property type="entry name" value="30S/40S RIBOSOMAL PROTEIN S3"/>
    <property type="match status" value="1"/>
</dbReference>
<feature type="domain" description="KH type-2" evidence="7">
    <location>
        <begin position="39"/>
        <end position="110"/>
    </location>
</feature>
<dbReference type="InterPro" id="IPR004044">
    <property type="entry name" value="KH_dom_type_2"/>
</dbReference>
<evidence type="ECO:0000256" key="3">
    <source>
        <dbReference type="ARBA" id="ARBA00022884"/>
    </source>
</evidence>
<reference evidence="8" key="2">
    <citation type="journal article" date="2012" name="PLoS ONE">
        <title>A Deeply Branching Thermophilic Bacterium with an Ancient Acetyl-CoA Pathway Dominates a Subsurface Ecosystem.</title>
        <authorList>
            <person name="Takami H."/>
            <person name="Noguchi H."/>
            <person name="Takaki Y."/>
            <person name="Uchiyama I."/>
            <person name="Toyoda A."/>
            <person name="Nishi S."/>
            <person name="Chee G.-J."/>
            <person name="Arai W."/>
            <person name="Nunoura T."/>
            <person name="Itoh T."/>
            <person name="Hattori M."/>
            <person name="Takai K."/>
        </authorList>
    </citation>
    <scope>NUCLEOTIDE SEQUENCE</scope>
</reference>
<dbReference type="GO" id="GO:0003735">
    <property type="term" value="F:structural constituent of ribosome"/>
    <property type="evidence" value="ECO:0007669"/>
    <property type="project" value="InterPro"/>
</dbReference>
<protein>
    <submittedName>
        <fullName evidence="8">30S ribosomal protein S3</fullName>
    </submittedName>
</protein>
<feature type="compositionally biased region" description="Basic residues" evidence="6">
    <location>
        <begin position="246"/>
        <end position="259"/>
    </location>
</feature>
<evidence type="ECO:0000256" key="1">
    <source>
        <dbReference type="ARBA" id="ARBA00010761"/>
    </source>
</evidence>
<organism evidence="8">
    <name type="scientific">uncultured prokaryote</name>
    <dbReference type="NCBI Taxonomy" id="198431"/>
    <lineage>
        <taxon>unclassified sequences</taxon>
        <taxon>environmental samples</taxon>
    </lineage>
</organism>
<dbReference type="EMBL" id="AP011748">
    <property type="protein sequence ID" value="BAL56473.1"/>
    <property type="molecule type" value="Genomic_DNA"/>
</dbReference>
<gene>
    <name evidence="8" type="ORF">HGMM_F38G10C23</name>
</gene>
<dbReference type="InterPro" id="IPR005704">
    <property type="entry name" value="Ribosomal_uS3_bac-typ"/>
</dbReference>
<dbReference type="AlphaFoldDB" id="H5SJY7"/>
<keyword evidence="3" id="KW-0694">RNA-binding</keyword>
<sequence>MGQKIHPIGFRVGITRDWESRWYAPKSQYRHLLYEDYLIRKAIKERWYGAGISRIEIERAANIVRVIIYAARPGQIIGRGGQGIEEVTRAVHKVLHPNKPDLRIDVEDVRNPDTDAQLVAENIAQQLERRVSHRRAMRQALARAQRANVRGIKIMVAGRLGGAEIARTEWDRVGRVPLQTLRADIDYGFAVAYTIYGTIGVKVWIYKGDIPVTERRILLSTITTPEAAFEPSVRAARPAATERPAGPRRRRGGPRRRGRGGGSGQGRGPSRGRTERQSSAPAESEPPVEE</sequence>
<name>H5SJY7_9ZZZZ</name>
<dbReference type="Pfam" id="PF07650">
    <property type="entry name" value="KH_2"/>
    <property type="match status" value="1"/>
</dbReference>
<dbReference type="NCBIfam" id="TIGR01009">
    <property type="entry name" value="rpsC_bact"/>
    <property type="match status" value="1"/>
</dbReference>
<dbReference type="FunFam" id="3.30.300.20:FF:000001">
    <property type="entry name" value="30S ribosomal protein S3"/>
    <property type="match status" value="1"/>
</dbReference>
<keyword evidence="2" id="KW-0699">rRNA-binding</keyword>
<dbReference type="CDD" id="cd02412">
    <property type="entry name" value="KH-II_30S_S3"/>
    <property type="match status" value="1"/>
</dbReference>
<dbReference type="InterPro" id="IPR036419">
    <property type="entry name" value="Ribosomal_S3_C_sf"/>
</dbReference>
<evidence type="ECO:0000256" key="4">
    <source>
        <dbReference type="ARBA" id="ARBA00022980"/>
    </source>
</evidence>
<dbReference type="PROSITE" id="PS50823">
    <property type="entry name" value="KH_TYPE_2"/>
    <property type="match status" value="1"/>
</dbReference>
<feature type="region of interest" description="Disordered" evidence="6">
    <location>
        <begin position="230"/>
        <end position="290"/>
    </location>
</feature>
<dbReference type="Pfam" id="PF00189">
    <property type="entry name" value="Ribosomal_S3_C"/>
    <property type="match status" value="1"/>
</dbReference>
<keyword evidence="5" id="KW-0687">Ribonucleoprotein</keyword>
<accession>H5SJY7</accession>
<comment type="similarity">
    <text evidence="1">Belongs to the universal ribosomal protein uS3 family.</text>
</comment>
<dbReference type="InterPro" id="IPR004087">
    <property type="entry name" value="KH_dom"/>
</dbReference>
<proteinExistence type="inferred from homology"/>
<dbReference type="Gene3D" id="3.30.300.20">
    <property type="match status" value="1"/>
</dbReference>
<dbReference type="InterPro" id="IPR018280">
    <property type="entry name" value="Ribosomal_uS3_CS"/>
</dbReference>
<evidence type="ECO:0000256" key="2">
    <source>
        <dbReference type="ARBA" id="ARBA00022730"/>
    </source>
</evidence>
<dbReference type="Gene3D" id="3.30.1140.32">
    <property type="entry name" value="Ribosomal protein S3, C-terminal domain"/>
    <property type="match status" value="1"/>
</dbReference>
<dbReference type="GO" id="GO:1990904">
    <property type="term" value="C:ribonucleoprotein complex"/>
    <property type="evidence" value="ECO:0007669"/>
    <property type="project" value="UniProtKB-KW"/>
</dbReference>
<dbReference type="InterPro" id="IPR057258">
    <property type="entry name" value="Ribosomal_uS3"/>
</dbReference>
<dbReference type="PROSITE" id="PS00548">
    <property type="entry name" value="RIBOSOMAL_S3"/>
    <property type="match status" value="1"/>
</dbReference>
<feature type="compositionally biased region" description="Low complexity" evidence="6">
    <location>
        <begin position="278"/>
        <end position="290"/>
    </location>
</feature>
<dbReference type="InterPro" id="IPR009019">
    <property type="entry name" value="KH_sf_prok-type"/>
</dbReference>
<dbReference type="InterPro" id="IPR001351">
    <property type="entry name" value="Ribosomal_uS3_C"/>
</dbReference>
<dbReference type="GO" id="GO:0019843">
    <property type="term" value="F:rRNA binding"/>
    <property type="evidence" value="ECO:0007669"/>
    <property type="project" value="UniProtKB-KW"/>
</dbReference>
<dbReference type="InterPro" id="IPR015946">
    <property type="entry name" value="KH_dom-like_a/b"/>
</dbReference>
<evidence type="ECO:0000256" key="6">
    <source>
        <dbReference type="SAM" id="MobiDB-lite"/>
    </source>
</evidence>
<evidence type="ECO:0000313" key="8">
    <source>
        <dbReference type="EMBL" id="BAL56473.1"/>
    </source>
</evidence>
<dbReference type="HAMAP" id="MF_01309_B">
    <property type="entry name" value="Ribosomal_uS3_B"/>
    <property type="match status" value="1"/>
</dbReference>
<feature type="compositionally biased region" description="Low complexity" evidence="6">
    <location>
        <begin position="234"/>
        <end position="244"/>
    </location>
</feature>
<dbReference type="SMART" id="SM00322">
    <property type="entry name" value="KH"/>
    <property type="match status" value="1"/>
</dbReference>
<evidence type="ECO:0000256" key="5">
    <source>
        <dbReference type="ARBA" id="ARBA00023274"/>
    </source>
</evidence>
<feature type="compositionally biased region" description="Gly residues" evidence="6">
    <location>
        <begin position="260"/>
        <end position="269"/>
    </location>
</feature>
<evidence type="ECO:0000259" key="7">
    <source>
        <dbReference type="PROSITE" id="PS50823"/>
    </source>
</evidence>
<dbReference type="SUPFAM" id="SSF54821">
    <property type="entry name" value="Ribosomal protein S3 C-terminal domain"/>
    <property type="match status" value="1"/>
</dbReference>